<proteinExistence type="inferred from homology"/>
<dbReference type="Gene3D" id="1.20.58.60">
    <property type="match status" value="2"/>
</dbReference>
<keyword evidence="6" id="KW-0539">Nucleus</keyword>
<keyword evidence="4" id="KW-1133">Transmembrane helix</keyword>
<dbReference type="SMART" id="SM01249">
    <property type="entry name" value="KASH"/>
    <property type="match status" value="1"/>
</dbReference>
<dbReference type="EMBL" id="GECZ01027280">
    <property type="protein sequence ID" value="JAS42489.1"/>
    <property type="molecule type" value="Transcribed_RNA"/>
</dbReference>
<feature type="compositionally biased region" description="Low complexity" evidence="9">
    <location>
        <begin position="12"/>
        <end position="26"/>
    </location>
</feature>
<dbReference type="SUPFAM" id="SSF46966">
    <property type="entry name" value="Spectrin repeat"/>
    <property type="match status" value="1"/>
</dbReference>
<gene>
    <name evidence="11" type="ORF">g.39436</name>
</gene>
<feature type="compositionally biased region" description="Basic and acidic residues" evidence="9">
    <location>
        <begin position="779"/>
        <end position="789"/>
    </location>
</feature>
<evidence type="ECO:0000313" key="11">
    <source>
        <dbReference type="EMBL" id="JAS42489.1"/>
    </source>
</evidence>
<comment type="subcellular location">
    <subcellularLocation>
        <location evidence="1">Nucleus membrane</location>
    </subcellularLocation>
</comment>
<evidence type="ECO:0000256" key="5">
    <source>
        <dbReference type="ARBA" id="ARBA00023136"/>
    </source>
</evidence>
<dbReference type="GO" id="GO:0006997">
    <property type="term" value="P:nucleus organization"/>
    <property type="evidence" value="ECO:0007669"/>
    <property type="project" value="TreeGrafter"/>
</dbReference>
<feature type="compositionally biased region" description="Polar residues" evidence="9">
    <location>
        <begin position="711"/>
        <end position="754"/>
    </location>
</feature>
<dbReference type="Pfam" id="PF10541">
    <property type="entry name" value="KASH"/>
    <property type="match status" value="1"/>
</dbReference>
<feature type="compositionally biased region" description="Basic and acidic residues" evidence="9">
    <location>
        <begin position="481"/>
        <end position="500"/>
    </location>
</feature>
<dbReference type="GO" id="GO:0048471">
    <property type="term" value="C:perinuclear region of cytoplasm"/>
    <property type="evidence" value="ECO:0007669"/>
    <property type="project" value="TreeGrafter"/>
</dbReference>
<dbReference type="PANTHER" id="PTHR21524">
    <property type="entry name" value="SPECTRIN REPEAT CONTAINING NUCLEAR ENVELOPE PROTEIN 2"/>
    <property type="match status" value="1"/>
</dbReference>
<evidence type="ECO:0000259" key="10">
    <source>
        <dbReference type="PROSITE" id="PS51049"/>
    </source>
</evidence>
<feature type="domain" description="KASH" evidence="10">
    <location>
        <begin position="1344"/>
        <end position="1399"/>
    </location>
</feature>
<feature type="region of interest" description="Disordered" evidence="9">
    <location>
        <begin position="1219"/>
        <end position="1243"/>
    </location>
</feature>
<comment type="similarity">
    <text evidence="2">Belongs to the nesprin family.</text>
</comment>
<dbReference type="GO" id="GO:0007010">
    <property type="term" value="P:cytoskeleton organization"/>
    <property type="evidence" value="ECO:0007669"/>
    <property type="project" value="TreeGrafter"/>
</dbReference>
<feature type="region of interest" description="Disordered" evidence="9">
    <location>
        <begin position="600"/>
        <end position="635"/>
    </location>
</feature>
<dbReference type="PANTHER" id="PTHR21524:SF5">
    <property type="entry name" value="SPECTRIN REPEAT CONTAINING NUCLEAR ENVELOPE PROTEIN 2"/>
    <property type="match status" value="1"/>
</dbReference>
<feature type="region of interest" description="Disordered" evidence="9">
    <location>
        <begin position="437"/>
        <end position="514"/>
    </location>
</feature>
<evidence type="ECO:0000256" key="8">
    <source>
        <dbReference type="SAM" id="Coils"/>
    </source>
</evidence>
<organism evidence="11">
    <name type="scientific">Cuerna arida</name>
    <dbReference type="NCBI Taxonomy" id="1464854"/>
    <lineage>
        <taxon>Eukaryota</taxon>
        <taxon>Metazoa</taxon>
        <taxon>Ecdysozoa</taxon>
        <taxon>Arthropoda</taxon>
        <taxon>Hexapoda</taxon>
        <taxon>Insecta</taxon>
        <taxon>Pterygota</taxon>
        <taxon>Neoptera</taxon>
        <taxon>Paraneoptera</taxon>
        <taxon>Hemiptera</taxon>
        <taxon>Auchenorrhyncha</taxon>
        <taxon>Membracoidea</taxon>
        <taxon>Cicadellidae</taxon>
        <taxon>Cicadellinae</taxon>
        <taxon>Proconiini</taxon>
        <taxon>Cuerna</taxon>
    </lineage>
</organism>
<reference evidence="11" key="1">
    <citation type="submission" date="2015-11" db="EMBL/GenBank/DDBJ databases">
        <title>De novo transcriptome assembly of four potential Pierce s Disease insect vectors from Arizona vineyards.</title>
        <authorList>
            <person name="Tassone E.E."/>
        </authorList>
    </citation>
    <scope>NUCLEOTIDE SEQUENCE</scope>
</reference>
<dbReference type="CDD" id="cd00176">
    <property type="entry name" value="SPEC"/>
    <property type="match status" value="1"/>
</dbReference>
<keyword evidence="8" id="KW-0175">Coiled coil</keyword>
<evidence type="ECO:0000256" key="1">
    <source>
        <dbReference type="ARBA" id="ARBA00004126"/>
    </source>
</evidence>
<dbReference type="GO" id="GO:0019894">
    <property type="term" value="F:kinesin binding"/>
    <property type="evidence" value="ECO:0007669"/>
    <property type="project" value="TreeGrafter"/>
</dbReference>
<feature type="coiled-coil region" evidence="8">
    <location>
        <begin position="1265"/>
        <end position="1292"/>
    </location>
</feature>
<evidence type="ECO:0000256" key="3">
    <source>
        <dbReference type="ARBA" id="ARBA00022692"/>
    </source>
</evidence>
<feature type="region of interest" description="Disordered" evidence="9">
    <location>
        <begin position="338"/>
        <end position="368"/>
    </location>
</feature>
<dbReference type="PROSITE" id="PS51049">
    <property type="entry name" value="KASH"/>
    <property type="match status" value="1"/>
</dbReference>
<dbReference type="InterPro" id="IPR018159">
    <property type="entry name" value="Spectrin/alpha-actinin"/>
</dbReference>
<evidence type="ECO:0000256" key="6">
    <source>
        <dbReference type="ARBA" id="ARBA00023242"/>
    </source>
</evidence>
<feature type="topological domain" description="Cytoplasmic" evidence="7">
    <location>
        <begin position="1"/>
        <end position="1352"/>
    </location>
</feature>
<feature type="region of interest" description="Disordered" evidence="9">
    <location>
        <begin position="391"/>
        <end position="411"/>
    </location>
</feature>
<feature type="topological domain" description="Perinuclear space" evidence="7">
    <location>
        <begin position="1374"/>
        <end position="1399"/>
    </location>
</feature>
<feature type="coiled-coil region" evidence="8">
    <location>
        <begin position="1022"/>
        <end position="1049"/>
    </location>
</feature>
<feature type="compositionally biased region" description="Basic and acidic residues" evidence="9">
    <location>
        <begin position="443"/>
        <end position="460"/>
    </location>
</feature>
<feature type="compositionally biased region" description="Low complexity" evidence="9">
    <location>
        <begin position="1221"/>
        <end position="1235"/>
    </location>
</feature>
<feature type="region of interest" description="Disordered" evidence="9">
    <location>
        <begin position="1"/>
        <end position="47"/>
    </location>
</feature>
<keyword evidence="5 7" id="KW-0472">Membrane</keyword>
<accession>A0A1B6EWZ8</accession>
<keyword evidence="3 7" id="KW-0812">Transmembrane</keyword>
<protein>
    <recommendedName>
        <fullName evidence="10">KASH domain-containing protein</fullName>
    </recommendedName>
</protein>
<feature type="region of interest" description="Disordered" evidence="9">
    <location>
        <begin position="1301"/>
        <end position="1340"/>
    </location>
</feature>
<feature type="compositionally biased region" description="Basic residues" evidence="9">
    <location>
        <begin position="765"/>
        <end position="778"/>
    </location>
</feature>
<evidence type="ECO:0000256" key="9">
    <source>
        <dbReference type="SAM" id="MobiDB-lite"/>
    </source>
</evidence>
<dbReference type="GO" id="GO:0031965">
    <property type="term" value="C:nuclear membrane"/>
    <property type="evidence" value="ECO:0007669"/>
    <property type="project" value="UniProtKB-SubCell"/>
</dbReference>
<sequence length="1399" mass="157906">MPGGFENSAMKSSFSLSSLQPSSASLETPEHARPERPYNSLRKTCRKDPEQESWRRSWDRKEDTKDEFWNALKPNYLYLMDSNLIDSCKEAGRDLHYGPSPTHDWSFEQFCTQFTELDLWLTSIQETIYSKEENVTDRNLRLSHVEEMHRKTYKRKVFNNQGGRLAARFPELKDDVKWRMAHLNRKWERLEQTVTPRKRSHPDHLTHAIDVEHELNCLRKWLRLTERRLLPLNFRATWTLSELEVKAKEHQVIQREVELHGKIVCSVLKRCDRLVQVEAEAGVASPVNLPSRGRRFDSNQAIKAARDLERRWQYLYIRSLEWLCHIENETKRAKNKSPVSVSVVDSDEGEPVHKYPRLSCSPWPDQESTTEFHDVDGDYVMDVSSAGEMVGPQSELNLSLPPSSCKSPPPPSLINRSGSMQIPAEEDVINENYPFHKSSGFDSHTRRQSEPVETARKLFSDETSFTRSERPARNYATFYSKHPDTESEREEGLMETDTKNSDISSEEDEDWTYKPGMDGEDSPVLNDDSSLCHSTETLSSVPKPVKPQVETLTKPKLKKLIEGAEVIAHSSPTRSQRIFLPLIFDSTRSKSKVSDWMRVGWDPEDGKTQGESCDASGEYTTEEEGHSAHSSGDFHTSVINCHQSAELIPTLDSPVGDKPSPSTIVSSSSDHFKISSVVLRTKRKDGTPKRPLSESGLPQLPPGMEEEKLLQSRSESALHQMDNTPTQSVKMDTSMHGTLSSSTTVEEMPSQTQEGSGGGYSSNSLRRRKIKLRKRNLGRKSDSGSDGHDPPSPLRCGPAIRRVPTSGTETEEEVEGESKLRSVRRKLIPPATFRLGPDNGVVTVYSCADKALSADSSFSEQAWDNYQEKYMSEAYSEETPDQETTRRLLEFGDDYRNYLDSQSDGASSLGFPRPGFNRRRRQLAVDRESLGLDSDSEGQEVRNLIAKSQSQLTFSEQAWVHLSNANSLLVLAKDFAEIISTCKDNIGVLKIFLENVGKDNEFVEECREIRGLMERWESLEGRSEELQKARSLQREMGALREELLDLTRRVTATESDNLQDRDQLDLHILNIKGEQANLSQRKKQLLEINTAVHKFFTDSGQKGGTIEAAARLKDDVKDLYFVWDETNKRVSQQLERLTQLSAAWQTFESHLAELQVALRGDQNTLRLLHSALQQGPVSQDVASSVIDVAKVLSEKQDLCFQSVCALNNTTPVILSLPASTEGSLSDSGISDSGSEQESERERRLSALRRLARQLEAALSPNSQAIRDMAKRIEQTENELRGLQKTCRELIVRTAVCADARIQQQDSPSPSPSLVNRSKRGASGPESFLVPDDDDDDPGPGKRSAGWLWRVIRAALPFQMAILAIFCVACLLEPHCCDNINNLNFSLTPQLRYVRGPPPT</sequence>
<feature type="region of interest" description="Disordered" evidence="9">
    <location>
        <begin position="676"/>
        <end position="821"/>
    </location>
</feature>
<evidence type="ECO:0000256" key="2">
    <source>
        <dbReference type="ARBA" id="ARBA00008619"/>
    </source>
</evidence>
<feature type="region of interest" description="Disordered" evidence="9">
    <location>
        <begin position="649"/>
        <end position="668"/>
    </location>
</feature>
<dbReference type="InterPro" id="IPR012315">
    <property type="entry name" value="KASH"/>
</dbReference>
<evidence type="ECO:0000256" key="4">
    <source>
        <dbReference type="ARBA" id="ARBA00022989"/>
    </source>
</evidence>
<evidence type="ECO:0000256" key="7">
    <source>
        <dbReference type="PROSITE-ProRule" id="PRU00385"/>
    </source>
</evidence>
<dbReference type="GO" id="GO:0007097">
    <property type="term" value="P:nuclear migration"/>
    <property type="evidence" value="ECO:0007669"/>
    <property type="project" value="TreeGrafter"/>
</dbReference>
<name>A0A1B6EWZ8_9HEMI</name>
<feature type="compositionally biased region" description="Low complexity" evidence="9">
    <location>
        <begin position="396"/>
        <end position="406"/>
    </location>
</feature>